<name>A0A8H4RWY8_9HELO</name>
<evidence type="ECO:0000256" key="1">
    <source>
        <dbReference type="SAM" id="MobiDB-lite"/>
    </source>
</evidence>
<dbReference type="Proteomes" id="UP000566819">
    <property type="component" value="Unassembled WGS sequence"/>
</dbReference>
<gene>
    <name evidence="2" type="ORF">G7Y89_g1481</name>
</gene>
<dbReference type="AlphaFoldDB" id="A0A8H4RWY8"/>
<sequence length="228" mass="25555">MPRRRNINGDDNGDDSYGPLGGSVKCTKGKEKASSQLVKKMANEEEAKKAVAVEDPNNIVTTVAPLTVYFASQAGGLYLLPPVELGADVIENAAAAPGESEVGIALNTPVTRKPHIPTEIFHNIFKLLDPITATSALISSKLFYDSKTCRSIYKSLLETTYTNLIFNPNEKNFLAPLNLTYIFASNLRFLYLYQVLESWFSSHLKYSSRKWKFLTKEQLEFTERAMWF</sequence>
<evidence type="ECO:0000313" key="2">
    <source>
        <dbReference type="EMBL" id="KAF4636595.1"/>
    </source>
</evidence>
<proteinExistence type="predicted"/>
<reference evidence="2 3" key="1">
    <citation type="submission" date="2020-03" db="EMBL/GenBank/DDBJ databases">
        <title>Draft Genome Sequence of Cudoniella acicularis.</title>
        <authorList>
            <person name="Buettner E."/>
            <person name="Kellner H."/>
        </authorList>
    </citation>
    <scope>NUCLEOTIDE SEQUENCE [LARGE SCALE GENOMIC DNA]</scope>
    <source>
        <strain evidence="2 3">DSM 108380</strain>
    </source>
</reference>
<accession>A0A8H4RWY8</accession>
<evidence type="ECO:0008006" key="4">
    <source>
        <dbReference type="Google" id="ProtNLM"/>
    </source>
</evidence>
<keyword evidence="3" id="KW-1185">Reference proteome</keyword>
<comment type="caution">
    <text evidence="2">The sequence shown here is derived from an EMBL/GenBank/DDBJ whole genome shotgun (WGS) entry which is preliminary data.</text>
</comment>
<organism evidence="2 3">
    <name type="scientific">Cudoniella acicularis</name>
    <dbReference type="NCBI Taxonomy" id="354080"/>
    <lineage>
        <taxon>Eukaryota</taxon>
        <taxon>Fungi</taxon>
        <taxon>Dikarya</taxon>
        <taxon>Ascomycota</taxon>
        <taxon>Pezizomycotina</taxon>
        <taxon>Leotiomycetes</taxon>
        <taxon>Helotiales</taxon>
        <taxon>Tricladiaceae</taxon>
        <taxon>Cudoniella</taxon>
    </lineage>
</organism>
<evidence type="ECO:0000313" key="3">
    <source>
        <dbReference type="Proteomes" id="UP000566819"/>
    </source>
</evidence>
<protein>
    <recommendedName>
        <fullName evidence="4">F-box domain-containing protein</fullName>
    </recommendedName>
</protein>
<feature type="region of interest" description="Disordered" evidence="1">
    <location>
        <begin position="1"/>
        <end position="31"/>
    </location>
</feature>
<dbReference type="EMBL" id="JAAMPI010000058">
    <property type="protein sequence ID" value="KAF4636595.1"/>
    <property type="molecule type" value="Genomic_DNA"/>
</dbReference>